<organism evidence="1 2">
    <name type="scientific">Micromonospora echinaurantiaca</name>
    <dbReference type="NCBI Taxonomy" id="47857"/>
    <lineage>
        <taxon>Bacteria</taxon>
        <taxon>Bacillati</taxon>
        <taxon>Actinomycetota</taxon>
        <taxon>Actinomycetes</taxon>
        <taxon>Micromonosporales</taxon>
        <taxon>Micromonosporaceae</taxon>
        <taxon>Micromonospora</taxon>
    </lineage>
</organism>
<sequence>MRRDTWVRVGALAVCVLVSAALGGWQGWRNATVEPPAPPSVCPLIRPEVFDLLVPAHGALRTAEQNGPGLRSNYCLTESASTKAGARAHLWVSIGRYGRHEGRGPRCVDRDGLLTVLNNENHAVALGDRAVYFIAGDRETGRRINLSACFGTYGVLVQYEATDAADTAMVASATAVAQEVLSWL</sequence>
<dbReference type="Proteomes" id="UP000198217">
    <property type="component" value="Chromosome I"/>
</dbReference>
<keyword evidence="2" id="KW-1185">Reference proteome</keyword>
<protein>
    <recommendedName>
        <fullName evidence="3">DUF3558 domain-containing protein</fullName>
    </recommendedName>
</protein>
<accession>A0A1C5HTX4</accession>
<gene>
    <name evidence="1" type="ORF">GA0070609_2235</name>
</gene>
<dbReference type="EMBL" id="LT607750">
    <property type="protein sequence ID" value="SCG49464.1"/>
    <property type="molecule type" value="Genomic_DNA"/>
</dbReference>
<name>A0A1C5HTX4_9ACTN</name>
<evidence type="ECO:0008006" key="3">
    <source>
        <dbReference type="Google" id="ProtNLM"/>
    </source>
</evidence>
<evidence type="ECO:0000313" key="2">
    <source>
        <dbReference type="Proteomes" id="UP000198217"/>
    </source>
</evidence>
<evidence type="ECO:0000313" key="1">
    <source>
        <dbReference type="EMBL" id="SCG49464.1"/>
    </source>
</evidence>
<dbReference type="AlphaFoldDB" id="A0A1C5HTX4"/>
<proteinExistence type="predicted"/>
<reference evidence="1 2" key="1">
    <citation type="submission" date="2016-06" db="EMBL/GenBank/DDBJ databases">
        <authorList>
            <person name="Kjaerup R.B."/>
            <person name="Dalgaard T.S."/>
            <person name="Juul-Madsen H.R."/>
        </authorList>
    </citation>
    <scope>NUCLEOTIDE SEQUENCE [LARGE SCALE GENOMIC DNA]</scope>
    <source>
        <strain evidence="1 2">DSM 43904</strain>
    </source>
</reference>